<dbReference type="AlphaFoldDB" id="A0A183AXB1"/>
<name>A0A183AXB1_9TREM</name>
<dbReference type="WBParaSite" id="ECPE_0001163101-mRNA-1">
    <property type="protein sequence ID" value="ECPE_0001163101-mRNA-1"/>
    <property type="gene ID" value="ECPE_0001163101"/>
</dbReference>
<evidence type="ECO:0000313" key="1">
    <source>
        <dbReference type="EMBL" id="VDP88707.1"/>
    </source>
</evidence>
<sequence>MVLFCRPVSGPGPSVHRARHTLLANRLRECRLLRNTRLAGAANALPIPRSILLLASASRRWKEGRVVMLWLTAKRLVINVVLDPLSMNAIAFNNPLDVSLPTGVTPRRNCLSAD</sequence>
<dbReference type="EMBL" id="UZAN01051135">
    <property type="protein sequence ID" value="VDP88707.1"/>
    <property type="molecule type" value="Genomic_DNA"/>
</dbReference>
<gene>
    <name evidence="1" type="ORF">ECPE_LOCUS11594</name>
</gene>
<reference evidence="1 2" key="2">
    <citation type="submission" date="2018-11" db="EMBL/GenBank/DDBJ databases">
        <authorList>
            <consortium name="Pathogen Informatics"/>
        </authorList>
    </citation>
    <scope>NUCLEOTIDE SEQUENCE [LARGE SCALE GENOMIC DNA]</scope>
    <source>
        <strain evidence="1 2">Egypt</strain>
    </source>
</reference>
<keyword evidence="2" id="KW-1185">Reference proteome</keyword>
<proteinExistence type="predicted"/>
<organism evidence="3">
    <name type="scientific">Echinostoma caproni</name>
    <dbReference type="NCBI Taxonomy" id="27848"/>
    <lineage>
        <taxon>Eukaryota</taxon>
        <taxon>Metazoa</taxon>
        <taxon>Spiralia</taxon>
        <taxon>Lophotrochozoa</taxon>
        <taxon>Platyhelminthes</taxon>
        <taxon>Trematoda</taxon>
        <taxon>Digenea</taxon>
        <taxon>Plagiorchiida</taxon>
        <taxon>Echinostomata</taxon>
        <taxon>Echinostomatoidea</taxon>
        <taxon>Echinostomatidae</taxon>
        <taxon>Echinostoma</taxon>
    </lineage>
</organism>
<reference evidence="3" key="1">
    <citation type="submission" date="2016-06" db="UniProtKB">
        <authorList>
            <consortium name="WormBaseParasite"/>
        </authorList>
    </citation>
    <scope>IDENTIFICATION</scope>
</reference>
<dbReference type="Proteomes" id="UP000272942">
    <property type="component" value="Unassembled WGS sequence"/>
</dbReference>
<evidence type="ECO:0000313" key="2">
    <source>
        <dbReference type="Proteomes" id="UP000272942"/>
    </source>
</evidence>
<protein>
    <submittedName>
        <fullName evidence="3">Toxin CptA</fullName>
    </submittedName>
</protein>
<evidence type="ECO:0000313" key="3">
    <source>
        <dbReference type="WBParaSite" id="ECPE_0001163101-mRNA-1"/>
    </source>
</evidence>
<accession>A0A183AXB1</accession>